<evidence type="ECO:0000256" key="4">
    <source>
        <dbReference type="ARBA" id="ARBA00022837"/>
    </source>
</evidence>
<sequence length="141" mass="14996">MGSAGTESGYRWLRHTADLRIEAWAPSREKCVAEAVRGLVDSVVEATGDPVSTVEFEVGGETDEDLLVGVLDEVINRMDMSGQVPVTSTVRAGSRGLDVTCGMAELAKTEPVVGVPKPTALHGLQLRKGPNYWSCAVVVEV</sequence>
<dbReference type="SUPFAM" id="SSF69819">
    <property type="entry name" value="MTH1598-like"/>
    <property type="match status" value="1"/>
</dbReference>
<keyword evidence="2" id="KW-0819">tRNA processing</keyword>
<dbReference type="RefSeq" id="WP_034267251.1">
    <property type="nucleotide sequence ID" value="NZ_KI632509.1"/>
</dbReference>
<feature type="domain" description="Archease" evidence="5">
    <location>
        <begin position="10"/>
        <end position="141"/>
    </location>
</feature>
<dbReference type="PATRIC" id="fig|592678.3.peg.332"/>
<reference evidence="6 7" key="1">
    <citation type="submission" date="2013-08" db="EMBL/GenBank/DDBJ databases">
        <authorList>
            <consortium name="DOE Joint Genome Institute"/>
            <person name="Klenk H.-P."/>
            <person name="Huntemann M."/>
            <person name="Han J."/>
            <person name="Chen A."/>
            <person name="Kyrpides N."/>
            <person name="Mavromatis K."/>
            <person name="Markowitz V."/>
            <person name="Palaniappan K."/>
            <person name="Ivanova N."/>
            <person name="Schaumberg A."/>
            <person name="Pati A."/>
            <person name="Liolios K."/>
            <person name="Nordberg H.P."/>
            <person name="Cantor M.N."/>
            <person name="Hua S.X."/>
            <person name="Woyke T."/>
        </authorList>
    </citation>
    <scope>NUCLEOTIDE SEQUENCE [LARGE SCALE GENOMIC DNA]</scope>
    <source>
        <strain evidence="6 7">YIM 93223</strain>
    </source>
</reference>
<dbReference type="GO" id="GO:0008033">
    <property type="term" value="P:tRNA processing"/>
    <property type="evidence" value="ECO:0007669"/>
    <property type="project" value="UniProtKB-KW"/>
</dbReference>
<dbReference type="AlphaFoldDB" id="W9DNP7"/>
<dbReference type="InterPro" id="IPR023572">
    <property type="entry name" value="Archease_dom"/>
</dbReference>
<keyword evidence="3" id="KW-0479">Metal-binding</keyword>
<evidence type="ECO:0000256" key="3">
    <source>
        <dbReference type="ARBA" id="ARBA00022723"/>
    </source>
</evidence>
<evidence type="ECO:0000313" key="7">
    <source>
        <dbReference type="Proteomes" id="UP000054357"/>
    </source>
</evidence>
<comment type="caution">
    <text evidence="6">The sequence shown here is derived from an EMBL/GenBank/DDBJ whole genome shotgun (WGS) entry which is preliminary data.</text>
</comment>
<dbReference type="HOGENOM" id="CLU_111362_2_0_11"/>
<dbReference type="GO" id="GO:0046872">
    <property type="term" value="F:metal ion binding"/>
    <property type="evidence" value="ECO:0007669"/>
    <property type="project" value="UniProtKB-KW"/>
</dbReference>
<proteinExistence type="inferred from homology"/>
<keyword evidence="4" id="KW-0106">Calcium</keyword>
<dbReference type="Gene3D" id="3.55.10.10">
    <property type="entry name" value="Archease domain"/>
    <property type="match status" value="1"/>
</dbReference>
<accession>W9DNP7</accession>
<dbReference type="Pfam" id="PF01951">
    <property type="entry name" value="Archease"/>
    <property type="match status" value="1"/>
</dbReference>
<protein>
    <recommendedName>
        <fullName evidence="5">Archease domain-containing protein</fullName>
    </recommendedName>
</protein>
<evidence type="ECO:0000313" key="6">
    <source>
        <dbReference type="EMBL" id="ETA66570.1"/>
    </source>
</evidence>
<evidence type="ECO:0000256" key="2">
    <source>
        <dbReference type="ARBA" id="ARBA00022694"/>
    </source>
</evidence>
<evidence type="ECO:0000259" key="5">
    <source>
        <dbReference type="Pfam" id="PF01951"/>
    </source>
</evidence>
<evidence type="ECO:0000256" key="1">
    <source>
        <dbReference type="ARBA" id="ARBA00007963"/>
    </source>
</evidence>
<comment type="similarity">
    <text evidence="1">Belongs to the archease family.</text>
</comment>
<dbReference type="Proteomes" id="UP000054357">
    <property type="component" value="Unassembled WGS sequence"/>
</dbReference>
<dbReference type="InterPro" id="IPR036820">
    <property type="entry name" value="Archease_dom_sf"/>
</dbReference>
<dbReference type="EMBL" id="AZAK01000001">
    <property type="protein sequence ID" value="ETA66570.1"/>
    <property type="molecule type" value="Genomic_DNA"/>
</dbReference>
<keyword evidence="7" id="KW-1185">Reference proteome</keyword>
<gene>
    <name evidence="6" type="ORF">AmyhaDRAFT_0330</name>
</gene>
<organism evidence="6 7">
    <name type="scientific">Haloechinothrix halophila YIM 93223</name>
    <dbReference type="NCBI Taxonomy" id="592678"/>
    <lineage>
        <taxon>Bacteria</taxon>
        <taxon>Bacillati</taxon>
        <taxon>Actinomycetota</taxon>
        <taxon>Actinomycetes</taxon>
        <taxon>Pseudonocardiales</taxon>
        <taxon>Pseudonocardiaceae</taxon>
        <taxon>Haloechinothrix</taxon>
    </lineage>
</organism>
<name>W9DNP7_9PSEU</name>